<feature type="transmembrane region" description="Helical" evidence="1">
    <location>
        <begin position="73"/>
        <end position="96"/>
    </location>
</feature>
<keyword evidence="1" id="KW-1133">Transmembrane helix</keyword>
<comment type="caution">
    <text evidence="2">The sequence shown here is derived from an EMBL/GenBank/DDBJ whole genome shotgun (WGS) entry which is preliminary data.</text>
</comment>
<dbReference type="AlphaFoldDB" id="A0A7W8QJU6"/>
<evidence type="ECO:0000313" key="2">
    <source>
        <dbReference type="EMBL" id="MBB5431716.1"/>
    </source>
</evidence>
<feature type="transmembrane region" description="Helical" evidence="1">
    <location>
        <begin position="108"/>
        <end position="129"/>
    </location>
</feature>
<sequence>MLVSRHRGVYREHGGVYRGGAARPWAAAGAAARILRSRSGEVAGEVRMAAALAVAHAGTALHRARPVRWSDRAMAAGLCATAVLGLAAAGLIGLALARWADSDPGDLLPAAAGAVIIGLVLLMLVFLVFAERERDAPSDARR</sequence>
<keyword evidence="3" id="KW-1185">Reference proteome</keyword>
<accession>A0A7W8QJU6</accession>
<gene>
    <name evidence="2" type="ORF">HDA36_001800</name>
</gene>
<dbReference type="Proteomes" id="UP000572635">
    <property type="component" value="Unassembled WGS sequence"/>
</dbReference>
<proteinExistence type="predicted"/>
<evidence type="ECO:0000313" key="3">
    <source>
        <dbReference type="Proteomes" id="UP000572635"/>
    </source>
</evidence>
<dbReference type="RefSeq" id="WP_184391385.1">
    <property type="nucleotide sequence ID" value="NZ_BAAAJD010000159.1"/>
</dbReference>
<keyword evidence="1" id="KW-0472">Membrane</keyword>
<protein>
    <submittedName>
        <fullName evidence="2">Uncharacterized protein</fullName>
    </submittedName>
</protein>
<reference evidence="2 3" key="1">
    <citation type="submission" date="2020-08" db="EMBL/GenBank/DDBJ databases">
        <title>Sequencing the genomes of 1000 actinobacteria strains.</title>
        <authorList>
            <person name="Klenk H.-P."/>
        </authorList>
    </citation>
    <scope>NUCLEOTIDE SEQUENCE [LARGE SCALE GENOMIC DNA]</scope>
    <source>
        <strain evidence="2 3">DSM 44551</strain>
    </source>
</reference>
<name>A0A7W8QJU6_9ACTN</name>
<keyword evidence="1" id="KW-0812">Transmembrane</keyword>
<organism evidence="2 3">
    <name type="scientific">Nocardiopsis composta</name>
    <dbReference type="NCBI Taxonomy" id="157465"/>
    <lineage>
        <taxon>Bacteria</taxon>
        <taxon>Bacillati</taxon>
        <taxon>Actinomycetota</taxon>
        <taxon>Actinomycetes</taxon>
        <taxon>Streptosporangiales</taxon>
        <taxon>Nocardiopsidaceae</taxon>
        <taxon>Nocardiopsis</taxon>
    </lineage>
</organism>
<evidence type="ECO:0000256" key="1">
    <source>
        <dbReference type="SAM" id="Phobius"/>
    </source>
</evidence>
<dbReference type="EMBL" id="JACHDB010000001">
    <property type="protein sequence ID" value="MBB5431716.1"/>
    <property type="molecule type" value="Genomic_DNA"/>
</dbReference>